<evidence type="ECO:0000256" key="3">
    <source>
        <dbReference type="ARBA" id="ARBA00022475"/>
    </source>
</evidence>
<keyword evidence="2 9" id="KW-0813">Transport</keyword>
<feature type="domain" description="Tripartite ATP-independent periplasmic transporters DctQ component" evidence="10">
    <location>
        <begin position="30"/>
        <end position="161"/>
    </location>
</feature>
<organism evidence="11 12">
    <name type="scientific">Roseococcus suduntuyensis</name>
    <dbReference type="NCBI Taxonomy" id="455361"/>
    <lineage>
        <taxon>Bacteria</taxon>
        <taxon>Pseudomonadati</taxon>
        <taxon>Pseudomonadota</taxon>
        <taxon>Alphaproteobacteria</taxon>
        <taxon>Acetobacterales</taxon>
        <taxon>Roseomonadaceae</taxon>
        <taxon>Roseococcus</taxon>
    </lineage>
</organism>
<comment type="subunit">
    <text evidence="9">The complex comprises the extracytoplasmic solute receptor protein and the two transmembrane proteins.</text>
</comment>
<dbReference type="GO" id="GO:0022857">
    <property type="term" value="F:transmembrane transporter activity"/>
    <property type="evidence" value="ECO:0007669"/>
    <property type="project" value="UniProtKB-UniRule"/>
</dbReference>
<accession>A0A840AFY1</accession>
<dbReference type="EMBL" id="JACIDJ010000005">
    <property type="protein sequence ID" value="MBB3899380.1"/>
    <property type="molecule type" value="Genomic_DNA"/>
</dbReference>
<dbReference type="GO" id="GO:0005886">
    <property type="term" value="C:plasma membrane"/>
    <property type="evidence" value="ECO:0007669"/>
    <property type="project" value="UniProtKB-SubCell"/>
</dbReference>
<dbReference type="Proteomes" id="UP000553193">
    <property type="component" value="Unassembled WGS sequence"/>
</dbReference>
<evidence type="ECO:0000256" key="4">
    <source>
        <dbReference type="ARBA" id="ARBA00022519"/>
    </source>
</evidence>
<keyword evidence="3" id="KW-1003">Cell membrane</keyword>
<keyword evidence="7 9" id="KW-0472">Membrane</keyword>
<dbReference type="PANTHER" id="PTHR35011">
    <property type="entry name" value="2,3-DIKETO-L-GULONATE TRAP TRANSPORTER SMALL PERMEASE PROTEIN YIAM"/>
    <property type="match status" value="1"/>
</dbReference>
<comment type="caution">
    <text evidence="11">The sequence shown here is derived from an EMBL/GenBank/DDBJ whole genome shotgun (WGS) entry which is preliminary data.</text>
</comment>
<comment type="subcellular location">
    <subcellularLocation>
        <location evidence="1 9">Cell inner membrane</location>
        <topology evidence="1 9">Multi-pass membrane protein</topology>
    </subcellularLocation>
</comment>
<evidence type="ECO:0000256" key="8">
    <source>
        <dbReference type="ARBA" id="ARBA00038436"/>
    </source>
</evidence>
<evidence type="ECO:0000256" key="6">
    <source>
        <dbReference type="ARBA" id="ARBA00022989"/>
    </source>
</evidence>
<dbReference type="AlphaFoldDB" id="A0A840AFY1"/>
<gene>
    <name evidence="11" type="ORF">GGQ83_002832</name>
</gene>
<evidence type="ECO:0000256" key="2">
    <source>
        <dbReference type="ARBA" id="ARBA00022448"/>
    </source>
</evidence>
<evidence type="ECO:0000256" key="1">
    <source>
        <dbReference type="ARBA" id="ARBA00004429"/>
    </source>
</evidence>
<protein>
    <recommendedName>
        <fullName evidence="9">TRAP transporter small permease protein</fullName>
    </recommendedName>
</protein>
<evidence type="ECO:0000256" key="5">
    <source>
        <dbReference type="ARBA" id="ARBA00022692"/>
    </source>
</evidence>
<evidence type="ECO:0000313" key="12">
    <source>
        <dbReference type="Proteomes" id="UP000553193"/>
    </source>
</evidence>
<feature type="transmembrane region" description="Helical" evidence="9">
    <location>
        <begin position="91"/>
        <end position="114"/>
    </location>
</feature>
<dbReference type="RefSeq" id="WP_184385092.1">
    <property type="nucleotide sequence ID" value="NZ_JACIDJ010000005.1"/>
</dbReference>
<comment type="function">
    <text evidence="9">Part of the tripartite ATP-independent periplasmic (TRAP) transport system.</text>
</comment>
<reference evidence="11 12" key="1">
    <citation type="submission" date="2020-08" db="EMBL/GenBank/DDBJ databases">
        <title>Genomic Encyclopedia of Type Strains, Phase IV (KMG-IV): sequencing the most valuable type-strain genomes for metagenomic binning, comparative biology and taxonomic classification.</title>
        <authorList>
            <person name="Goeker M."/>
        </authorList>
    </citation>
    <scope>NUCLEOTIDE SEQUENCE [LARGE SCALE GENOMIC DNA]</scope>
    <source>
        <strain evidence="11 12">DSM 19979</strain>
    </source>
</reference>
<keyword evidence="12" id="KW-1185">Reference proteome</keyword>
<evidence type="ECO:0000259" key="10">
    <source>
        <dbReference type="Pfam" id="PF04290"/>
    </source>
</evidence>
<dbReference type="InterPro" id="IPR055348">
    <property type="entry name" value="DctQ"/>
</dbReference>
<sequence length="182" mass="20833">MWVLLGFSRGVDWVNERCGRLADWCILLACAISATNAVLRYGFNFSHNGWLEVQWYLFAGVVMLGASYTLQRNQHVRVDILYAMLGERGRLWVDVFGLLFFMLPAIFLLAWMTWPFFLDSWMRHEISPAPGGLVRWPVKLLMPLGFALLALQGLSELVKRVALLRGDIQPVEVATGYERPEQ</sequence>
<feature type="transmembrane region" description="Helical" evidence="9">
    <location>
        <begin position="53"/>
        <end position="70"/>
    </location>
</feature>
<evidence type="ECO:0000313" key="11">
    <source>
        <dbReference type="EMBL" id="MBB3899380.1"/>
    </source>
</evidence>
<feature type="transmembrane region" description="Helical" evidence="9">
    <location>
        <begin position="21"/>
        <end position="41"/>
    </location>
</feature>
<keyword evidence="5 9" id="KW-0812">Transmembrane</keyword>
<feature type="transmembrane region" description="Helical" evidence="9">
    <location>
        <begin position="134"/>
        <end position="151"/>
    </location>
</feature>
<comment type="similarity">
    <text evidence="8 9">Belongs to the TRAP transporter small permease family.</text>
</comment>
<name>A0A840AFY1_9PROT</name>
<proteinExistence type="inferred from homology"/>
<evidence type="ECO:0000256" key="7">
    <source>
        <dbReference type="ARBA" id="ARBA00023136"/>
    </source>
</evidence>
<keyword evidence="6 9" id="KW-1133">Transmembrane helix</keyword>
<dbReference type="InterPro" id="IPR007387">
    <property type="entry name" value="TRAP_DctQ"/>
</dbReference>
<evidence type="ECO:0000256" key="9">
    <source>
        <dbReference type="RuleBase" id="RU369079"/>
    </source>
</evidence>
<keyword evidence="4 9" id="KW-0997">Cell inner membrane</keyword>
<dbReference type="Pfam" id="PF04290">
    <property type="entry name" value="DctQ"/>
    <property type="match status" value="1"/>
</dbReference>
<dbReference type="PANTHER" id="PTHR35011:SF4">
    <property type="entry name" value="SLL1102 PROTEIN"/>
    <property type="match status" value="1"/>
</dbReference>